<sequence>MAFATIFNVGRHRFPDMIWRFLIVAVLINFSLVIGGLVIDAAQILVNVFLNMIGNPGDRLGAFLKPYQLLPGIVNEGTLVGAIFGIVLGLMLLFSMLMAVVFATIRIFALWGLLIVAPIAWMAYILPGTQKWFSKWWGTFIGWNLFLPCFLFILYIGLLFLSKSDEVIATITGNQNTGNFLNTSVSFNMFFFYAFAAGFLTYGTVMAAKLTTAFGAGDGFQKGLGWATTAIKRMPGFSSYFAAQKAADARFKQFQEEGFKNKYLGKFAYGGEAGRKRQEAWWAERFGVRSAEFKNQKDFVSDVNKEAARLKDQEKAGQLEVTADLADGYNITSKEGAARKSILYERGMVTGEQFNKDMSILVRKNPFLAQDLSKKAKGAKYKNVNPIQILQMAAAEGEYARFAVPQAVGLRKEWFDFVVGEDRSIDIMTAKQYGIAIKLMGDKETKEGSDFRKKLMKKRPDIVMEYETADMTAEKRLEAWRKEFAKPDLTPSDVGKLPLAAWNNPAFQEALGNHIQKLQNEDEYLKMTAEERKDAGFTEKKKYFGAGSSYKTTVRNNIKGTSSKNMDKLRILKNVASHISAFSPEKIRDEARRGEKEKKEEGGEEGEKKE</sequence>
<evidence type="ECO:0000256" key="1">
    <source>
        <dbReference type="SAM" id="MobiDB-lite"/>
    </source>
</evidence>
<gene>
    <name evidence="3" type="ORF">A2941_02175</name>
</gene>
<comment type="caution">
    <text evidence="3">The sequence shown here is derived from an EMBL/GenBank/DDBJ whole genome shotgun (WGS) entry which is preliminary data.</text>
</comment>
<reference evidence="3 4" key="1">
    <citation type="journal article" date="2016" name="Nat. Commun.">
        <title>Thousands of microbial genomes shed light on interconnected biogeochemical processes in an aquifer system.</title>
        <authorList>
            <person name="Anantharaman K."/>
            <person name="Brown C.T."/>
            <person name="Hug L.A."/>
            <person name="Sharon I."/>
            <person name="Castelle C.J."/>
            <person name="Probst A.J."/>
            <person name="Thomas B.C."/>
            <person name="Singh A."/>
            <person name="Wilkins M.J."/>
            <person name="Karaoz U."/>
            <person name="Brodie E.L."/>
            <person name="Williams K.H."/>
            <person name="Hubbard S.S."/>
            <person name="Banfield J.F."/>
        </authorList>
    </citation>
    <scope>NUCLEOTIDE SEQUENCE [LARGE SCALE GENOMIC DNA]</scope>
</reference>
<dbReference type="AlphaFoldDB" id="A0A1F8GTL3"/>
<name>A0A1F8GTL3_9BACT</name>
<proteinExistence type="predicted"/>
<evidence type="ECO:0000256" key="2">
    <source>
        <dbReference type="SAM" id="Phobius"/>
    </source>
</evidence>
<organism evidence="3 4">
    <name type="scientific">Candidatus Yanofskybacteria bacterium RIFCSPLOWO2_01_FULL_49_17</name>
    <dbReference type="NCBI Taxonomy" id="1802700"/>
    <lineage>
        <taxon>Bacteria</taxon>
        <taxon>Candidatus Yanofskyibacteriota</taxon>
    </lineage>
</organism>
<dbReference type="EMBL" id="MGKO01000001">
    <property type="protein sequence ID" value="OGN28320.1"/>
    <property type="molecule type" value="Genomic_DNA"/>
</dbReference>
<keyword evidence="2" id="KW-0812">Transmembrane</keyword>
<feature type="transmembrane region" description="Helical" evidence="2">
    <location>
        <begin position="108"/>
        <end position="128"/>
    </location>
</feature>
<feature type="region of interest" description="Disordered" evidence="1">
    <location>
        <begin position="582"/>
        <end position="610"/>
    </location>
</feature>
<feature type="transmembrane region" description="Helical" evidence="2">
    <location>
        <begin position="140"/>
        <end position="161"/>
    </location>
</feature>
<feature type="transmembrane region" description="Helical" evidence="2">
    <location>
        <begin position="181"/>
        <end position="202"/>
    </location>
</feature>
<feature type="transmembrane region" description="Helical" evidence="2">
    <location>
        <begin position="21"/>
        <end position="46"/>
    </location>
</feature>
<evidence type="ECO:0000313" key="3">
    <source>
        <dbReference type="EMBL" id="OGN28320.1"/>
    </source>
</evidence>
<accession>A0A1F8GTL3</accession>
<evidence type="ECO:0000313" key="4">
    <source>
        <dbReference type="Proteomes" id="UP000178444"/>
    </source>
</evidence>
<feature type="compositionally biased region" description="Basic and acidic residues" evidence="1">
    <location>
        <begin position="585"/>
        <end position="610"/>
    </location>
</feature>
<keyword evidence="2" id="KW-1133">Transmembrane helix</keyword>
<feature type="transmembrane region" description="Helical" evidence="2">
    <location>
        <begin position="79"/>
        <end position="101"/>
    </location>
</feature>
<keyword evidence="2" id="KW-0472">Membrane</keyword>
<protein>
    <submittedName>
        <fullName evidence="3">Uncharacterized protein</fullName>
    </submittedName>
</protein>
<dbReference type="Proteomes" id="UP000178444">
    <property type="component" value="Unassembled WGS sequence"/>
</dbReference>